<evidence type="ECO:0000256" key="1">
    <source>
        <dbReference type="SAM" id="SignalP"/>
    </source>
</evidence>
<dbReference type="InterPro" id="IPR014756">
    <property type="entry name" value="Ig_E-set"/>
</dbReference>
<comment type="caution">
    <text evidence="2">The sequence shown here is derived from an EMBL/GenBank/DDBJ whole genome shotgun (WGS) entry which is preliminary data.</text>
</comment>
<keyword evidence="1" id="KW-0732">Signal</keyword>
<organism evidence="2 3">
    <name type="scientific">Folsomia candida</name>
    <name type="common">Springtail</name>
    <dbReference type="NCBI Taxonomy" id="158441"/>
    <lineage>
        <taxon>Eukaryota</taxon>
        <taxon>Metazoa</taxon>
        <taxon>Ecdysozoa</taxon>
        <taxon>Arthropoda</taxon>
        <taxon>Hexapoda</taxon>
        <taxon>Collembola</taxon>
        <taxon>Entomobryomorpha</taxon>
        <taxon>Isotomoidea</taxon>
        <taxon>Isotomidae</taxon>
        <taxon>Proisotominae</taxon>
        <taxon>Folsomia</taxon>
    </lineage>
</organism>
<name>A0A226EAC4_FOLCA</name>
<dbReference type="OrthoDB" id="6489092at2759"/>
<evidence type="ECO:0000313" key="2">
    <source>
        <dbReference type="EMBL" id="OXA54094.1"/>
    </source>
</evidence>
<dbReference type="Proteomes" id="UP000198287">
    <property type="component" value="Unassembled WGS sequence"/>
</dbReference>
<feature type="chain" id="PRO_5013008351" evidence="1">
    <location>
        <begin position="18"/>
        <end position="164"/>
    </location>
</feature>
<dbReference type="SUPFAM" id="SSF81296">
    <property type="entry name" value="E set domains"/>
    <property type="match status" value="1"/>
</dbReference>
<evidence type="ECO:0000313" key="3">
    <source>
        <dbReference type="Proteomes" id="UP000198287"/>
    </source>
</evidence>
<dbReference type="Gene3D" id="2.60.40.770">
    <property type="match status" value="1"/>
</dbReference>
<sequence length="164" mass="18096">MSKLLFVFVTVIGSLSALSIDRKPVPAISSSSSQKSLRLLQLNGVGNCGESDLIDVRVAGCTTAPCQIRRGQTITIDVDFRVTGTQEYGNVFFKSLATRENLVQIVDPDVYLQGVRLTPGQQYAFNFDFYIPSDGFTGADSELRFTVYQNMRRPICIIIPATFV</sequence>
<dbReference type="EMBL" id="LNIX01000005">
    <property type="protein sequence ID" value="OXA54094.1"/>
    <property type="molecule type" value="Genomic_DNA"/>
</dbReference>
<reference evidence="2 3" key="1">
    <citation type="submission" date="2015-12" db="EMBL/GenBank/DDBJ databases">
        <title>The genome of Folsomia candida.</title>
        <authorList>
            <person name="Faddeeva A."/>
            <person name="Derks M.F."/>
            <person name="Anvar Y."/>
            <person name="Smit S."/>
            <person name="Van Straalen N."/>
            <person name="Roelofs D."/>
        </authorList>
    </citation>
    <scope>NUCLEOTIDE SEQUENCE [LARGE SCALE GENOMIC DNA]</scope>
    <source>
        <strain evidence="2 3">VU population</strain>
        <tissue evidence="2">Whole body</tissue>
    </source>
</reference>
<protein>
    <submittedName>
        <fullName evidence="2">Mite group 2 allergen Pso o 2</fullName>
    </submittedName>
</protein>
<gene>
    <name evidence="2" type="ORF">Fcan01_11408</name>
</gene>
<accession>A0A226EAC4</accession>
<dbReference type="AlphaFoldDB" id="A0A226EAC4"/>
<feature type="signal peptide" evidence="1">
    <location>
        <begin position="1"/>
        <end position="17"/>
    </location>
</feature>
<keyword evidence="3" id="KW-1185">Reference proteome</keyword>
<proteinExistence type="predicted"/>